<feature type="compositionally biased region" description="Basic and acidic residues" evidence="1">
    <location>
        <begin position="1"/>
        <end position="15"/>
    </location>
</feature>
<keyword evidence="3" id="KW-1185">Reference proteome</keyword>
<reference evidence="2 3" key="1">
    <citation type="journal article" date="2015" name="Nat. Commun.">
        <title>Lucilia cuprina genome unlocks parasitic fly biology to underpin future interventions.</title>
        <authorList>
            <person name="Anstead C.A."/>
            <person name="Korhonen P.K."/>
            <person name="Young N.D."/>
            <person name="Hall R.S."/>
            <person name="Jex A.R."/>
            <person name="Murali S.C."/>
            <person name="Hughes D.S."/>
            <person name="Lee S.F."/>
            <person name="Perry T."/>
            <person name="Stroehlein A.J."/>
            <person name="Ansell B.R."/>
            <person name="Breugelmans B."/>
            <person name="Hofmann A."/>
            <person name="Qu J."/>
            <person name="Dugan S."/>
            <person name="Lee S.L."/>
            <person name="Chao H."/>
            <person name="Dinh H."/>
            <person name="Han Y."/>
            <person name="Doddapaneni H.V."/>
            <person name="Worley K.C."/>
            <person name="Muzny D.M."/>
            <person name="Ioannidis P."/>
            <person name="Waterhouse R.M."/>
            <person name="Zdobnov E.M."/>
            <person name="James P.J."/>
            <person name="Bagnall N.H."/>
            <person name="Kotze A.C."/>
            <person name="Gibbs R.A."/>
            <person name="Richards S."/>
            <person name="Batterham P."/>
            <person name="Gasser R.B."/>
        </authorList>
    </citation>
    <scope>NUCLEOTIDE SEQUENCE [LARGE SCALE GENOMIC DNA]</scope>
    <source>
        <strain evidence="2 3">LS</strain>
        <tissue evidence="2">Full body</tissue>
    </source>
</reference>
<evidence type="ECO:0008006" key="4">
    <source>
        <dbReference type="Google" id="ProtNLM"/>
    </source>
</evidence>
<organism evidence="2 3">
    <name type="scientific">Lucilia cuprina</name>
    <name type="common">Green bottle fly</name>
    <name type="synonym">Australian sheep blowfly</name>
    <dbReference type="NCBI Taxonomy" id="7375"/>
    <lineage>
        <taxon>Eukaryota</taxon>
        <taxon>Metazoa</taxon>
        <taxon>Ecdysozoa</taxon>
        <taxon>Arthropoda</taxon>
        <taxon>Hexapoda</taxon>
        <taxon>Insecta</taxon>
        <taxon>Pterygota</taxon>
        <taxon>Neoptera</taxon>
        <taxon>Endopterygota</taxon>
        <taxon>Diptera</taxon>
        <taxon>Brachycera</taxon>
        <taxon>Muscomorpha</taxon>
        <taxon>Oestroidea</taxon>
        <taxon>Calliphoridae</taxon>
        <taxon>Luciliinae</taxon>
        <taxon>Lucilia</taxon>
    </lineage>
</organism>
<protein>
    <recommendedName>
        <fullName evidence="4">Regulatory protein zeste</fullName>
    </recommendedName>
</protein>
<dbReference type="AlphaFoldDB" id="A0A0L0BSJ9"/>
<accession>A0A0L0BSJ9</accession>
<comment type="caution">
    <text evidence="2">The sequence shown here is derived from an EMBL/GenBank/DDBJ whole genome shotgun (WGS) entry which is preliminary data.</text>
</comment>
<evidence type="ECO:0000313" key="2">
    <source>
        <dbReference type="EMBL" id="KNC22204.1"/>
    </source>
</evidence>
<dbReference type="EMBL" id="JRES01001533">
    <property type="protein sequence ID" value="KNC22204.1"/>
    <property type="molecule type" value="Genomic_DNA"/>
</dbReference>
<sequence length="180" mass="20140">MSERWKKQQQEEQKSKTTNKAQIQQLVTLMEGNPDIACGFHKGSKVVLARFWRNDENELNSMGPPTKCVAESKMAAQNLKYKKGTGGGPNKEQSFSPTEEAIYNLISMKSSVECVPMKPIGLTDAPLIEKDESLDIQQENVVTIEKTSPAVERNRKKTAHSQKEPLKNSCDAPTKGYIDR</sequence>
<feature type="region of interest" description="Disordered" evidence="1">
    <location>
        <begin position="1"/>
        <end position="20"/>
    </location>
</feature>
<name>A0A0L0BSJ9_LUCCU</name>
<evidence type="ECO:0000313" key="3">
    <source>
        <dbReference type="Proteomes" id="UP000037069"/>
    </source>
</evidence>
<proteinExistence type="predicted"/>
<dbReference type="Proteomes" id="UP000037069">
    <property type="component" value="Unassembled WGS sequence"/>
</dbReference>
<gene>
    <name evidence="2" type="ORF">FF38_01882</name>
</gene>
<evidence type="ECO:0000256" key="1">
    <source>
        <dbReference type="SAM" id="MobiDB-lite"/>
    </source>
</evidence>
<dbReference type="OrthoDB" id="8045382at2759"/>
<feature type="region of interest" description="Disordered" evidence="1">
    <location>
        <begin position="139"/>
        <end position="180"/>
    </location>
</feature>